<dbReference type="InterPro" id="IPR011990">
    <property type="entry name" value="TPR-like_helical_dom_sf"/>
</dbReference>
<dbReference type="GO" id="GO:0000184">
    <property type="term" value="P:nuclear-transcribed mRNA catabolic process, nonsense-mediated decay"/>
    <property type="evidence" value="ECO:0007669"/>
    <property type="project" value="UniProtKB-KW"/>
</dbReference>
<proteinExistence type="predicted"/>
<keyword evidence="4" id="KW-1185">Reference proteome</keyword>
<comment type="caution">
    <text evidence="3">The sequence shown here is derived from an EMBL/GenBank/DDBJ whole genome shotgun (WGS) entry which is preliminary data.</text>
</comment>
<dbReference type="PANTHER" id="PTHR15696">
    <property type="entry name" value="SMG-7 SUPPRESSOR WITH MORPHOLOGICAL EFFECT ON GENITALIA PROTEIN 7"/>
    <property type="match status" value="1"/>
</dbReference>
<evidence type="ECO:0000259" key="2">
    <source>
        <dbReference type="Pfam" id="PF10373"/>
    </source>
</evidence>
<dbReference type="GO" id="GO:0005697">
    <property type="term" value="C:telomerase holoenzyme complex"/>
    <property type="evidence" value="ECO:0007669"/>
    <property type="project" value="TreeGrafter"/>
</dbReference>
<dbReference type="Proteomes" id="UP001228049">
    <property type="component" value="Unassembled WGS sequence"/>
</dbReference>
<organism evidence="3 4">
    <name type="scientific">Dissostichus eleginoides</name>
    <name type="common">Patagonian toothfish</name>
    <name type="synonym">Dissostichus amissus</name>
    <dbReference type="NCBI Taxonomy" id="100907"/>
    <lineage>
        <taxon>Eukaryota</taxon>
        <taxon>Metazoa</taxon>
        <taxon>Chordata</taxon>
        <taxon>Craniata</taxon>
        <taxon>Vertebrata</taxon>
        <taxon>Euteleostomi</taxon>
        <taxon>Actinopterygii</taxon>
        <taxon>Neopterygii</taxon>
        <taxon>Teleostei</taxon>
        <taxon>Neoteleostei</taxon>
        <taxon>Acanthomorphata</taxon>
        <taxon>Eupercaria</taxon>
        <taxon>Perciformes</taxon>
        <taxon>Notothenioidei</taxon>
        <taxon>Nototheniidae</taxon>
        <taxon>Dissostichus</taxon>
    </lineage>
</organism>
<accession>A0AAD9BD25</accession>
<sequence>MSDFLSVFLSSSVSFLGVMCSRALLNKSRGEEIMGECPLPAIKVSLDWLRLRPSVFHEAAVDQRTHIWPWLVSILNSFQPKEDDVTCPSVTPLPEEFELQGFLALRPALRSLDFTKGHQGILVDRDGLPLQTRHQRLISLGKWVADNQPV</sequence>
<name>A0AAD9BD25_DISEL</name>
<evidence type="ECO:0000313" key="3">
    <source>
        <dbReference type="EMBL" id="KAK1879143.1"/>
    </source>
</evidence>
<protein>
    <submittedName>
        <fullName evidence="3">Protein SMG7</fullName>
    </submittedName>
</protein>
<reference evidence="3" key="1">
    <citation type="submission" date="2023-04" db="EMBL/GenBank/DDBJ databases">
        <title>Chromosome-level genome of Chaenocephalus aceratus.</title>
        <authorList>
            <person name="Park H."/>
        </authorList>
    </citation>
    <scope>NUCLEOTIDE SEQUENCE</scope>
    <source>
        <strain evidence="3">DE</strain>
        <tissue evidence="3">Muscle</tissue>
    </source>
</reference>
<gene>
    <name evidence="3" type="ORF">KUDE01_027266</name>
</gene>
<dbReference type="InterPro" id="IPR018834">
    <property type="entry name" value="DNA/RNA-bd_Est1-type"/>
</dbReference>
<evidence type="ECO:0000256" key="1">
    <source>
        <dbReference type="ARBA" id="ARBA00023161"/>
    </source>
</evidence>
<dbReference type="EMBL" id="JASDAP010000026">
    <property type="protein sequence ID" value="KAK1879143.1"/>
    <property type="molecule type" value="Genomic_DNA"/>
</dbReference>
<dbReference type="GO" id="GO:0042162">
    <property type="term" value="F:telomeric DNA binding"/>
    <property type="evidence" value="ECO:0007669"/>
    <property type="project" value="TreeGrafter"/>
</dbReference>
<feature type="domain" description="DNA/RNA-binding" evidence="2">
    <location>
        <begin position="7"/>
        <end position="108"/>
    </location>
</feature>
<dbReference type="AlphaFoldDB" id="A0AAD9BD25"/>
<dbReference type="SUPFAM" id="SSF48452">
    <property type="entry name" value="TPR-like"/>
    <property type="match status" value="1"/>
</dbReference>
<dbReference type="Pfam" id="PF10373">
    <property type="entry name" value="EST1_DNA_bind"/>
    <property type="match status" value="1"/>
</dbReference>
<dbReference type="PANTHER" id="PTHR15696:SF5">
    <property type="entry name" value="NONSENSE-MEDIATED MRNA DECAY FACTOR SMG7"/>
    <property type="match status" value="1"/>
</dbReference>
<dbReference type="InterPro" id="IPR045153">
    <property type="entry name" value="Est1/Ebs1-like"/>
</dbReference>
<keyword evidence="1" id="KW-0866">Nonsense-mediated mRNA decay</keyword>
<evidence type="ECO:0000313" key="4">
    <source>
        <dbReference type="Proteomes" id="UP001228049"/>
    </source>
</evidence>
<dbReference type="GO" id="GO:0070034">
    <property type="term" value="F:telomerase RNA binding"/>
    <property type="evidence" value="ECO:0007669"/>
    <property type="project" value="TreeGrafter"/>
</dbReference>